<proteinExistence type="predicted"/>
<dbReference type="Proteomes" id="UP000219338">
    <property type="component" value="Unassembled WGS sequence"/>
</dbReference>
<protein>
    <submittedName>
        <fullName evidence="1">Uncharacterized protein</fullName>
    </submittedName>
</protein>
<sequence length="94" mass="10172">MAAVHGLPRRLVNRSLRTRSSSSKFFHRASWLVTTQDDDRICALFTVIRSPGGIYNGALTRDYELVVCVLVAGAAANAMKSNGASFHGLAAHIK</sequence>
<evidence type="ECO:0000313" key="1">
    <source>
        <dbReference type="EMBL" id="SJL15533.1"/>
    </source>
</evidence>
<dbReference type="AlphaFoldDB" id="A0A284S3E8"/>
<gene>
    <name evidence="1" type="ORF">ARMOST_19034</name>
</gene>
<dbReference type="EMBL" id="FUEG01000029">
    <property type="protein sequence ID" value="SJL15533.1"/>
    <property type="molecule type" value="Genomic_DNA"/>
</dbReference>
<accession>A0A284S3E8</accession>
<keyword evidence="2" id="KW-1185">Reference proteome</keyword>
<reference evidence="2" key="1">
    <citation type="journal article" date="2017" name="Nat. Ecol. Evol.">
        <title>Genome expansion and lineage-specific genetic innovations in the forest pathogenic fungi Armillaria.</title>
        <authorList>
            <person name="Sipos G."/>
            <person name="Prasanna A.N."/>
            <person name="Walter M.C."/>
            <person name="O'Connor E."/>
            <person name="Balint B."/>
            <person name="Krizsan K."/>
            <person name="Kiss B."/>
            <person name="Hess J."/>
            <person name="Varga T."/>
            <person name="Slot J."/>
            <person name="Riley R."/>
            <person name="Boka B."/>
            <person name="Rigling D."/>
            <person name="Barry K."/>
            <person name="Lee J."/>
            <person name="Mihaltcheva S."/>
            <person name="LaButti K."/>
            <person name="Lipzen A."/>
            <person name="Waldron R."/>
            <person name="Moloney N.M."/>
            <person name="Sperisen C."/>
            <person name="Kredics L."/>
            <person name="Vagvoelgyi C."/>
            <person name="Patrignani A."/>
            <person name="Fitzpatrick D."/>
            <person name="Nagy I."/>
            <person name="Doyle S."/>
            <person name="Anderson J.B."/>
            <person name="Grigoriev I.V."/>
            <person name="Gueldener U."/>
            <person name="Muensterkoetter M."/>
            <person name="Nagy L.G."/>
        </authorList>
    </citation>
    <scope>NUCLEOTIDE SEQUENCE [LARGE SCALE GENOMIC DNA]</scope>
    <source>
        <strain evidence="2">C18/9</strain>
    </source>
</reference>
<organism evidence="1 2">
    <name type="scientific">Armillaria ostoyae</name>
    <name type="common">Armillaria root rot fungus</name>
    <dbReference type="NCBI Taxonomy" id="47428"/>
    <lineage>
        <taxon>Eukaryota</taxon>
        <taxon>Fungi</taxon>
        <taxon>Dikarya</taxon>
        <taxon>Basidiomycota</taxon>
        <taxon>Agaricomycotina</taxon>
        <taxon>Agaricomycetes</taxon>
        <taxon>Agaricomycetidae</taxon>
        <taxon>Agaricales</taxon>
        <taxon>Marasmiineae</taxon>
        <taxon>Physalacriaceae</taxon>
        <taxon>Armillaria</taxon>
    </lineage>
</organism>
<name>A0A284S3E8_ARMOS</name>
<evidence type="ECO:0000313" key="2">
    <source>
        <dbReference type="Proteomes" id="UP000219338"/>
    </source>
</evidence>